<dbReference type="Gene3D" id="3.40.50.11380">
    <property type="match status" value="1"/>
</dbReference>
<feature type="repeat" description="TPR" evidence="8">
    <location>
        <begin position="288"/>
        <end position="321"/>
    </location>
</feature>
<organism evidence="10 11">
    <name type="scientific">Stella humosa</name>
    <dbReference type="NCBI Taxonomy" id="94"/>
    <lineage>
        <taxon>Bacteria</taxon>
        <taxon>Pseudomonadati</taxon>
        <taxon>Pseudomonadota</taxon>
        <taxon>Alphaproteobacteria</taxon>
        <taxon>Rhodospirillales</taxon>
        <taxon>Stellaceae</taxon>
        <taxon>Stella</taxon>
    </lineage>
</organism>
<dbReference type="Gene3D" id="1.25.40.10">
    <property type="entry name" value="Tetratricopeptide repeat domain"/>
    <property type="match status" value="4"/>
</dbReference>
<feature type="repeat" description="TPR" evidence="8">
    <location>
        <begin position="254"/>
        <end position="287"/>
    </location>
</feature>
<proteinExistence type="inferred from homology"/>
<dbReference type="OrthoDB" id="465636at2"/>
<dbReference type="InterPro" id="IPR011990">
    <property type="entry name" value="TPR-like_helical_dom_sf"/>
</dbReference>
<dbReference type="SMART" id="SM00028">
    <property type="entry name" value="TPR"/>
    <property type="match status" value="10"/>
</dbReference>
<dbReference type="Proteomes" id="UP000278222">
    <property type="component" value="Unassembled WGS sequence"/>
</dbReference>
<dbReference type="InterPro" id="IPR029489">
    <property type="entry name" value="OGT/SEC/SPY_C"/>
</dbReference>
<protein>
    <recommendedName>
        <fullName evidence="3">protein O-GlcNAc transferase</fullName>
        <ecNumber evidence="3">2.4.1.255</ecNumber>
    </recommendedName>
</protein>
<dbReference type="Pfam" id="PF13844">
    <property type="entry name" value="Glyco_transf_41"/>
    <property type="match status" value="1"/>
</dbReference>
<reference evidence="10 11" key="1">
    <citation type="submission" date="2018-11" db="EMBL/GenBank/DDBJ databases">
        <title>Genomic Encyclopedia of Type Strains, Phase IV (KMG-IV): sequencing the most valuable type-strain genomes for metagenomic binning, comparative biology and taxonomic classification.</title>
        <authorList>
            <person name="Goeker M."/>
        </authorList>
    </citation>
    <scope>NUCLEOTIDE SEQUENCE [LARGE SCALE GENOMIC DNA]</scope>
    <source>
        <strain evidence="10 11">DSM 5900</strain>
    </source>
</reference>
<dbReference type="PROSITE" id="PS50005">
    <property type="entry name" value="TPR"/>
    <property type="match status" value="5"/>
</dbReference>
<evidence type="ECO:0000256" key="5">
    <source>
        <dbReference type="ARBA" id="ARBA00022679"/>
    </source>
</evidence>
<feature type="repeat" description="TPR" evidence="8">
    <location>
        <begin position="186"/>
        <end position="219"/>
    </location>
</feature>
<dbReference type="InterPro" id="IPR037919">
    <property type="entry name" value="OGT"/>
</dbReference>
<keyword evidence="6" id="KW-0677">Repeat</keyword>
<evidence type="ECO:0000256" key="1">
    <source>
        <dbReference type="ARBA" id="ARBA00004922"/>
    </source>
</evidence>
<feature type="domain" description="O-GlcNAc transferase C-terminal" evidence="9">
    <location>
        <begin position="655"/>
        <end position="832"/>
    </location>
</feature>
<keyword evidence="7 8" id="KW-0802">TPR repeat</keyword>
<sequence>MATGTGVEQVAVPARQPDAIDRGIDALRAGRAAEAEAIFGEVLARHPAQPDALNGMALALGRRGAWADALDHLDRAIGHRTVPATWHANRSLFLRNLGRPHDAMLALADAVRLAPGHAALRVQLGEAAVAAGDLPRAVAALREALAIEPVSAAGWSGLGTALEASGAVADALAAYRTATEHAGQMPEVWVNLANALNRAGRRPAALDAFDRALALRADFPPAEIGRAVVLHGLGRDAEALDGLDAVLARYPDDANAHNNRAVVLQDTGLLDAAIAGFRRALALAPDDPVPRNNLGSALHQAGDTGTAILCFHQALAIRPDYAEAHNNLGSALEAEGDHDGAVAAYGRALDRKPDYRRPRRNLAGLLHTLGRQEAAEAVADEGLAQAPDDLPLRLHAAFTRLRILYRDMDERDRCRAAYRRELEALAAMPLPTEPAALGELADAIGAAQPFYLAYQGLNDRDLQRLYGDFVCRVMAARHPEFADRPAMPPAPAGEPIRVGVLSGFFRLHSNWKIPIQGWLEDLDPARVALHGYYTQAIEGPEAARARALCHRFVAGQRTTAAWAETIRADRLHVLLVPEIGMDPVTVRLAALRLAPVQATSWGHPQTSGMPTIDHFLSSALMEPPDGDQHYSERLVRLPGLSFRPLPPTIRPDPVTRADIGVPDDAVLFWCCQSLFKYLPRDDHLFPAIAARVPRARFVFLGYPAGGEVGDLFRRRIVGAFAAAGLNAQHYCRFLGTVSPARFAGVNRLADIFLDSLGWSGCNSALEALDAGVPVVTLPGELMRGRHAAAILRRAGLDELVAGSVAEYVAIATALAHDPARRAALRQRIAAGRAVIAGDRAPAAGLQAYLLAQAGLPA</sequence>
<accession>A0A3N1M8J8</accession>
<dbReference type="RefSeq" id="WP_123689333.1">
    <property type="nucleotide sequence ID" value="NZ_AP019700.1"/>
</dbReference>
<feature type="repeat" description="TPR" evidence="8">
    <location>
        <begin position="322"/>
        <end position="355"/>
    </location>
</feature>
<dbReference type="SUPFAM" id="SSF48452">
    <property type="entry name" value="TPR-like"/>
    <property type="match status" value="2"/>
</dbReference>
<evidence type="ECO:0000256" key="6">
    <source>
        <dbReference type="ARBA" id="ARBA00022737"/>
    </source>
</evidence>
<comment type="similarity">
    <text evidence="2">Belongs to the glycosyltransferase 41 family. O-GlcNAc transferase subfamily.</text>
</comment>
<evidence type="ECO:0000259" key="9">
    <source>
        <dbReference type="Pfam" id="PF13844"/>
    </source>
</evidence>
<evidence type="ECO:0000313" key="10">
    <source>
        <dbReference type="EMBL" id="ROQ00008.1"/>
    </source>
</evidence>
<dbReference type="GO" id="GO:0097363">
    <property type="term" value="F:protein O-acetylglucosaminyltransferase activity"/>
    <property type="evidence" value="ECO:0007669"/>
    <property type="project" value="UniProtKB-EC"/>
</dbReference>
<comment type="caution">
    <text evidence="10">The sequence shown here is derived from an EMBL/GenBank/DDBJ whole genome shotgun (WGS) entry which is preliminary data.</text>
</comment>
<evidence type="ECO:0000256" key="2">
    <source>
        <dbReference type="ARBA" id="ARBA00005386"/>
    </source>
</evidence>
<keyword evidence="4" id="KW-0328">Glycosyltransferase</keyword>
<evidence type="ECO:0000313" key="11">
    <source>
        <dbReference type="Proteomes" id="UP000278222"/>
    </source>
</evidence>
<dbReference type="SUPFAM" id="SSF53756">
    <property type="entry name" value="UDP-Glycosyltransferase/glycogen phosphorylase"/>
    <property type="match status" value="1"/>
</dbReference>
<evidence type="ECO:0000256" key="3">
    <source>
        <dbReference type="ARBA" id="ARBA00011970"/>
    </source>
</evidence>
<dbReference type="PANTHER" id="PTHR44366">
    <property type="entry name" value="UDP-N-ACETYLGLUCOSAMINE--PEPTIDE N-ACETYLGLUCOSAMINYLTRANSFERASE 110 KDA SUBUNIT"/>
    <property type="match status" value="1"/>
</dbReference>
<gene>
    <name evidence="10" type="ORF">EDC65_1803</name>
</gene>
<evidence type="ECO:0000256" key="7">
    <source>
        <dbReference type="ARBA" id="ARBA00022803"/>
    </source>
</evidence>
<dbReference type="PANTHER" id="PTHR44366:SF1">
    <property type="entry name" value="UDP-N-ACETYLGLUCOSAMINE--PEPTIDE N-ACETYLGLUCOSAMINYLTRANSFERASE 110 KDA SUBUNIT"/>
    <property type="match status" value="1"/>
</dbReference>
<evidence type="ECO:0000256" key="8">
    <source>
        <dbReference type="PROSITE-ProRule" id="PRU00339"/>
    </source>
</evidence>
<name>A0A3N1M8J8_9PROT</name>
<dbReference type="EC" id="2.4.1.255" evidence="3"/>
<keyword evidence="11" id="KW-1185">Reference proteome</keyword>
<dbReference type="Pfam" id="PF13414">
    <property type="entry name" value="TPR_11"/>
    <property type="match status" value="1"/>
</dbReference>
<dbReference type="GO" id="GO:0006493">
    <property type="term" value="P:protein O-linked glycosylation"/>
    <property type="evidence" value="ECO:0007669"/>
    <property type="project" value="InterPro"/>
</dbReference>
<dbReference type="AlphaFoldDB" id="A0A3N1M8J8"/>
<keyword evidence="5 10" id="KW-0808">Transferase</keyword>
<evidence type="ECO:0000256" key="4">
    <source>
        <dbReference type="ARBA" id="ARBA00022676"/>
    </source>
</evidence>
<feature type="repeat" description="TPR" evidence="8">
    <location>
        <begin position="118"/>
        <end position="151"/>
    </location>
</feature>
<dbReference type="EMBL" id="RJKX01000013">
    <property type="protein sequence ID" value="ROQ00008.1"/>
    <property type="molecule type" value="Genomic_DNA"/>
</dbReference>
<dbReference type="InterPro" id="IPR019734">
    <property type="entry name" value="TPR_rpt"/>
</dbReference>
<comment type="pathway">
    <text evidence="1">Protein modification; protein glycosylation.</text>
</comment>
<dbReference type="Gene3D" id="3.40.50.2000">
    <property type="entry name" value="Glycogen Phosphorylase B"/>
    <property type="match status" value="1"/>
</dbReference>
<dbReference type="Pfam" id="PF13432">
    <property type="entry name" value="TPR_16"/>
    <property type="match status" value="4"/>
</dbReference>